<reference evidence="2" key="1">
    <citation type="submission" date="2021-02" db="EMBL/GenBank/DDBJ databases">
        <authorList>
            <person name="Nowell W R."/>
        </authorList>
    </citation>
    <scope>NUCLEOTIDE SEQUENCE</scope>
</reference>
<evidence type="ECO:0000313" key="2">
    <source>
        <dbReference type="EMBL" id="CAF4394377.1"/>
    </source>
</evidence>
<protein>
    <submittedName>
        <fullName evidence="2">Uncharacterized protein</fullName>
    </submittedName>
</protein>
<feature type="non-terminal residue" evidence="2">
    <location>
        <position position="1"/>
    </location>
</feature>
<sequence>MIGDTILIIFISVATALLGEGLTWLL</sequence>
<evidence type="ECO:0000256" key="1">
    <source>
        <dbReference type="SAM" id="Phobius"/>
    </source>
</evidence>
<dbReference type="AlphaFoldDB" id="A0A820NQ20"/>
<keyword evidence="1" id="KW-1133">Transmembrane helix</keyword>
<keyword evidence="1" id="KW-0812">Transmembrane</keyword>
<gene>
    <name evidence="2" type="ORF">OXD698_LOCUS51091</name>
</gene>
<feature type="transmembrane region" description="Helical" evidence="1">
    <location>
        <begin position="6"/>
        <end position="25"/>
    </location>
</feature>
<name>A0A820NQ20_9BILA</name>
<keyword evidence="1" id="KW-0472">Membrane</keyword>
<organism evidence="2 3">
    <name type="scientific">Adineta steineri</name>
    <dbReference type="NCBI Taxonomy" id="433720"/>
    <lineage>
        <taxon>Eukaryota</taxon>
        <taxon>Metazoa</taxon>
        <taxon>Spiralia</taxon>
        <taxon>Gnathifera</taxon>
        <taxon>Rotifera</taxon>
        <taxon>Eurotatoria</taxon>
        <taxon>Bdelloidea</taxon>
        <taxon>Adinetida</taxon>
        <taxon>Adinetidae</taxon>
        <taxon>Adineta</taxon>
    </lineage>
</organism>
<proteinExistence type="predicted"/>
<comment type="caution">
    <text evidence="2">The sequence shown here is derived from an EMBL/GenBank/DDBJ whole genome shotgun (WGS) entry which is preliminary data.</text>
</comment>
<dbReference type="Proteomes" id="UP000663844">
    <property type="component" value="Unassembled WGS sequence"/>
</dbReference>
<evidence type="ECO:0000313" key="3">
    <source>
        <dbReference type="Proteomes" id="UP000663844"/>
    </source>
</evidence>
<dbReference type="EMBL" id="CAJOAZ010025606">
    <property type="protein sequence ID" value="CAF4394377.1"/>
    <property type="molecule type" value="Genomic_DNA"/>
</dbReference>
<accession>A0A820NQ20</accession>